<feature type="transmembrane region" description="Helical" evidence="2">
    <location>
        <begin position="122"/>
        <end position="142"/>
    </location>
</feature>
<dbReference type="AlphaFoldDB" id="A0A7S4ILC3"/>
<dbReference type="EMBL" id="HBKQ01018684">
    <property type="protein sequence ID" value="CAE2232932.1"/>
    <property type="molecule type" value="Transcribed_RNA"/>
</dbReference>
<keyword evidence="2" id="KW-1133">Transmembrane helix</keyword>
<reference evidence="3" key="1">
    <citation type="submission" date="2021-01" db="EMBL/GenBank/DDBJ databases">
        <authorList>
            <person name="Corre E."/>
            <person name="Pelletier E."/>
            <person name="Niang G."/>
            <person name="Scheremetjew M."/>
            <person name="Finn R."/>
            <person name="Kale V."/>
            <person name="Holt S."/>
            <person name="Cochrane G."/>
            <person name="Meng A."/>
            <person name="Brown T."/>
            <person name="Cohen L."/>
        </authorList>
    </citation>
    <scope>NUCLEOTIDE SEQUENCE</scope>
    <source>
        <strain evidence="3">Isolate 1302-5</strain>
    </source>
</reference>
<evidence type="ECO:0000256" key="2">
    <source>
        <dbReference type="SAM" id="Phobius"/>
    </source>
</evidence>
<organism evidence="3">
    <name type="scientific">Odontella aurita</name>
    <dbReference type="NCBI Taxonomy" id="265563"/>
    <lineage>
        <taxon>Eukaryota</taxon>
        <taxon>Sar</taxon>
        <taxon>Stramenopiles</taxon>
        <taxon>Ochrophyta</taxon>
        <taxon>Bacillariophyta</taxon>
        <taxon>Mediophyceae</taxon>
        <taxon>Biddulphiophycidae</taxon>
        <taxon>Eupodiscales</taxon>
        <taxon>Odontellaceae</taxon>
        <taxon>Odontella</taxon>
    </lineage>
</organism>
<name>A0A7S4ILC3_9STRA</name>
<keyword evidence="2" id="KW-0812">Transmembrane</keyword>
<feature type="transmembrane region" description="Helical" evidence="2">
    <location>
        <begin position="207"/>
        <end position="225"/>
    </location>
</feature>
<gene>
    <name evidence="3" type="ORF">OAUR00152_LOCUS12668</name>
</gene>
<evidence type="ECO:0000313" key="3">
    <source>
        <dbReference type="EMBL" id="CAE2232932.1"/>
    </source>
</evidence>
<protein>
    <submittedName>
        <fullName evidence="3">Uncharacterized protein</fullName>
    </submittedName>
</protein>
<feature type="transmembrane region" description="Helical" evidence="2">
    <location>
        <begin position="44"/>
        <end position="68"/>
    </location>
</feature>
<proteinExistence type="predicted"/>
<feature type="transmembrane region" description="Helical" evidence="2">
    <location>
        <begin position="154"/>
        <end position="172"/>
    </location>
</feature>
<evidence type="ECO:0000256" key="1">
    <source>
        <dbReference type="SAM" id="MobiDB-lite"/>
    </source>
</evidence>
<sequence length="289" mass="31737">MVNLLCRFTDVSSAVKILPCFQPIYLTYPYICGGDSSDKPLIPVVFSGCALFLSLLGNLVCQFVSFGLTLERSGRTSDIFFGIWYYKGLANVTTGNYVETIEVCKMYPSSTSFDSKWKSAKAFSIIAPVIGGVFWCWICFALCFEMSNSLWRKIGALFVLNTVFQGLTLLYLTSEGCLNNEFTGYIEELYPNITADDSCSMAWGAKTAIAATCCWFVAGVSMFVIDAPTRPERGPPETQTVTYTKTTQPDGTEVITSDVVKGKAVPAAETTPSKEEAPIAAEEDVEEFR</sequence>
<feature type="region of interest" description="Disordered" evidence="1">
    <location>
        <begin position="229"/>
        <end position="289"/>
    </location>
</feature>
<feature type="compositionally biased region" description="Low complexity" evidence="1">
    <location>
        <begin position="238"/>
        <end position="247"/>
    </location>
</feature>
<accession>A0A7S4ILC3</accession>
<keyword evidence="2" id="KW-0472">Membrane</keyword>